<reference evidence="1 2" key="1">
    <citation type="submission" date="2017-10" db="EMBL/GenBank/DDBJ databases">
        <title>Massilia psychrophilum sp. nov., a novel purple-pigmented bacterium isolated from Tianshan glacier, Xinjiang Municipality, China.</title>
        <authorList>
            <person name="Wang H."/>
        </authorList>
    </citation>
    <scope>NUCLEOTIDE SEQUENCE [LARGE SCALE GENOMIC DNA]</scope>
    <source>
        <strain evidence="1 2">JCM 30813</strain>
    </source>
</reference>
<sequence>MPHVQGVELPVGALGVRLFVGYRAAAFVPQAGDDGTTRAKKRAEFFNELGSAFMPATAVMQAPLGLAAYLPAVLDTDPASGLPDEVAAIVYASRTVYDRYRETSLSRRIYTRSHVAVFDMARSVAQFGKPLDDPNVVQANGSAHRFSFLFEQARVDWQAGQTRVVFITPGEAGEAFQWELLHRLGACAVAATEFGVDQILVVCANSFAALWIHAPLPVRDPVGTLDLLPGGATIVRDLEAIQVPVTGDFSPTPTVDGPVAITFRFERRLDLFIPPQ</sequence>
<dbReference type="EMBL" id="PDOB01000022">
    <property type="protein sequence ID" value="PIL39183.1"/>
    <property type="molecule type" value="Genomic_DNA"/>
</dbReference>
<organism evidence="1 2">
    <name type="scientific">Massilia psychrophila</name>
    <dbReference type="NCBI Taxonomy" id="1603353"/>
    <lineage>
        <taxon>Bacteria</taxon>
        <taxon>Pseudomonadati</taxon>
        <taxon>Pseudomonadota</taxon>
        <taxon>Betaproteobacteria</taxon>
        <taxon>Burkholderiales</taxon>
        <taxon>Oxalobacteraceae</taxon>
        <taxon>Telluria group</taxon>
        <taxon>Massilia</taxon>
    </lineage>
</organism>
<proteinExistence type="predicted"/>
<name>A0A2G8SZP3_9BURK</name>
<protein>
    <submittedName>
        <fullName evidence="1">Uncharacterized protein</fullName>
    </submittedName>
</protein>
<dbReference type="AlphaFoldDB" id="A0A2G8SZP3"/>
<keyword evidence="2" id="KW-1185">Reference proteome</keyword>
<comment type="caution">
    <text evidence="1">The sequence shown here is derived from an EMBL/GenBank/DDBJ whole genome shotgun (WGS) entry which is preliminary data.</text>
</comment>
<evidence type="ECO:0000313" key="1">
    <source>
        <dbReference type="EMBL" id="PIL39183.1"/>
    </source>
</evidence>
<gene>
    <name evidence="1" type="ORF">CR103_13925</name>
</gene>
<dbReference type="OrthoDB" id="5915616at2"/>
<evidence type="ECO:0000313" key="2">
    <source>
        <dbReference type="Proteomes" id="UP000228593"/>
    </source>
</evidence>
<accession>A0A2G8SZP3</accession>
<dbReference type="Proteomes" id="UP000228593">
    <property type="component" value="Unassembled WGS sequence"/>
</dbReference>
<dbReference type="RefSeq" id="WP_143752614.1">
    <property type="nucleotide sequence ID" value="NZ_BMHS01000018.1"/>
</dbReference>